<keyword evidence="3" id="KW-1185">Reference proteome</keyword>
<feature type="domain" description="CHK kinase-like" evidence="1">
    <location>
        <begin position="161"/>
        <end position="346"/>
    </location>
</feature>
<dbReference type="Pfam" id="PF07914">
    <property type="entry name" value="DUF1679"/>
    <property type="match status" value="1"/>
</dbReference>
<dbReference type="AlphaFoldDB" id="A0A0N4UZ73"/>
<proteinExistence type="predicted"/>
<organism evidence="4">
    <name type="scientific">Enterobius vermicularis</name>
    <name type="common">Human pinworm</name>
    <dbReference type="NCBI Taxonomy" id="51028"/>
    <lineage>
        <taxon>Eukaryota</taxon>
        <taxon>Metazoa</taxon>
        <taxon>Ecdysozoa</taxon>
        <taxon>Nematoda</taxon>
        <taxon>Chromadorea</taxon>
        <taxon>Rhabditida</taxon>
        <taxon>Spirurina</taxon>
        <taxon>Oxyuridomorpha</taxon>
        <taxon>Oxyuroidea</taxon>
        <taxon>Oxyuridae</taxon>
        <taxon>Enterobius</taxon>
    </lineage>
</organism>
<evidence type="ECO:0000259" key="1">
    <source>
        <dbReference type="SMART" id="SM00587"/>
    </source>
</evidence>
<name>A0A0N4UZ73_ENTVE</name>
<dbReference type="InterPro" id="IPR012877">
    <property type="entry name" value="Dhs-27"/>
</dbReference>
<evidence type="ECO:0000313" key="4">
    <source>
        <dbReference type="WBParaSite" id="EVEC_0000291101-mRNA-1"/>
    </source>
</evidence>
<sequence>MMKIAEDDQGTTLDTPMILNSTVSVQFVEEKFMRMLNTTSRFGENVEVTTLGVGEGFLSIVARLRPNWIPQEENLPQSFIVKIPSVTACEKLIRGNNLMKAYDEENISLDSIITWLNSFIHEAHNAEVAFYKMVQECKIAISVPKMYFGESFTDASSQGLLAFEDVGDKAATIPIYQTLTIDEVKQVLSEIAVLHAYSMRNPNCFCLGNLSVAEVILHLAPTVGYVEQLKLFRRSNIETVAPICDELLDYYEDVWNPELMKTVHIDYGIPPVLVHGDLWVSNVLWIEEQNHRRMVSIIDWQFIHPGCGVEDVARFIGGAMSAKERRSSLEILLLFYYQELEKNFGQALPFLFGDLKEAFERIYAFSLFLYTTQIGTFTQMQVNKASPVQRKKYIENITEKAIGLVEDILHYAKKNREWRLKNRI</sequence>
<dbReference type="PANTHER" id="PTHR23020">
    <property type="entry name" value="UNCHARACTERIZED NUCLEAR HORMONE RECEPTOR-RELATED"/>
    <property type="match status" value="1"/>
</dbReference>
<protein>
    <submittedName>
        <fullName evidence="4">CHK domain-containing protein</fullName>
    </submittedName>
</protein>
<dbReference type="Gene3D" id="3.90.1200.10">
    <property type="match status" value="1"/>
</dbReference>
<dbReference type="InterPro" id="IPR052961">
    <property type="entry name" value="Oxido-Kinase-like_Enzymes"/>
</dbReference>
<dbReference type="SMART" id="SM00587">
    <property type="entry name" value="CHK"/>
    <property type="match status" value="1"/>
</dbReference>
<dbReference type="SUPFAM" id="SSF56112">
    <property type="entry name" value="Protein kinase-like (PK-like)"/>
    <property type="match status" value="1"/>
</dbReference>
<dbReference type="InterPro" id="IPR011009">
    <property type="entry name" value="Kinase-like_dom_sf"/>
</dbReference>
<dbReference type="WBParaSite" id="EVEC_0000291101-mRNA-1">
    <property type="protein sequence ID" value="EVEC_0000291101-mRNA-1"/>
    <property type="gene ID" value="EVEC_0000291101"/>
</dbReference>
<reference evidence="4" key="1">
    <citation type="submission" date="2017-02" db="UniProtKB">
        <authorList>
            <consortium name="WormBaseParasite"/>
        </authorList>
    </citation>
    <scope>IDENTIFICATION</scope>
</reference>
<dbReference type="InterPro" id="IPR015897">
    <property type="entry name" value="CHK_kinase-like"/>
</dbReference>
<dbReference type="OrthoDB" id="5915577at2759"/>
<dbReference type="EMBL" id="UXUI01007417">
    <property type="protein sequence ID" value="VDD87476.1"/>
    <property type="molecule type" value="Genomic_DNA"/>
</dbReference>
<evidence type="ECO:0000313" key="2">
    <source>
        <dbReference type="EMBL" id="VDD87476.1"/>
    </source>
</evidence>
<gene>
    <name evidence="2" type="ORF">EVEC_LOCUS2619</name>
</gene>
<dbReference type="PANTHER" id="PTHR23020:SF41">
    <property type="entry name" value="AMINOGLYCOSIDE PHOSPHOTRANSFERASE DOMAIN-CONTAINING PROTEIN"/>
    <property type="match status" value="1"/>
</dbReference>
<evidence type="ECO:0000313" key="3">
    <source>
        <dbReference type="Proteomes" id="UP000274131"/>
    </source>
</evidence>
<dbReference type="Proteomes" id="UP000274131">
    <property type="component" value="Unassembled WGS sequence"/>
</dbReference>
<reference evidence="2 3" key="2">
    <citation type="submission" date="2018-10" db="EMBL/GenBank/DDBJ databases">
        <authorList>
            <consortium name="Pathogen Informatics"/>
        </authorList>
    </citation>
    <scope>NUCLEOTIDE SEQUENCE [LARGE SCALE GENOMIC DNA]</scope>
</reference>
<accession>A0A0N4UZ73</accession>